<gene>
    <name evidence="2" type="ORF">ATANTOWER_005557</name>
</gene>
<feature type="chain" id="PRO_5045844739" description="Secreted protein" evidence="1">
    <location>
        <begin position="22"/>
        <end position="123"/>
    </location>
</feature>
<evidence type="ECO:0008006" key="4">
    <source>
        <dbReference type="Google" id="ProtNLM"/>
    </source>
</evidence>
<keyword evidence="1" id="KW-0732">Signal</keyword>
<protein>
    <recommendedName>
        <fullName evidence="4">Secreted protein</fullName>
    </recommendedName>
</protein>
<organism evidence="2 3">
    <name type="scientific">Ataeniobius toweri</name>
    <dbReference type="NCBI Taxonomy" id="208326"/>
    <lineage>
        <taxon>Eukaryota</taxon>
        <taxon>Metazoa</taxon>
        <taxon>Chordata</taxon>
        <taxon>Craniata</taxon>
        <taxon>Vertebrata</taxon>
        <taxon>Euteleostomi</taxon>
        <taxon>Actinopterygii</taxon>
        <taxon>Neopterygii</taxon>
        <taxon>Teleostei</taxon>
        <taxon>Neoteleostei</taxon>
        <taxon>Acanthomorphata</taxon>
        <taxon>Ovalentaria</taxon>
        <taxon>Atherinomorphae</taxon>
        <taxon>Cyprinodontiformes</taxon>
        <taxon>Goodeidae</taxon>
        <taxon>Ataeniobius</taxon>
    </lineage>
</organism>
<reference evidence="2 3" key="1">
    <citation type="submission" date="2021-07" db="EMBL/GenBank/DDBJ databases">
        <authorList>
            <person name="Palmer J.M."/>
        </authorList>
    </citation>
    <scope>NUCLEOTIDE SEQUENCE [LARGE SCALE GENOMIC DNA]</scope>
    <source>
        <strain evidence="2 3">AT_MEX2019</strain>
        <tissue evidence="2">Muscle</tissue>
    </source>
</reference>
<name>A0ABU7ADE3_9TELE</name>
<evidence type="ECO:0000313" key="3">
    <source>
        <dbReference type="Proteomes" id="UP001345963"/>
    </source>
</evidence>
<dbReference type="Proteomes" id="UP001345963">
    <property type="component" value="Unassembled WGS sequence"/>
</dbReference>
<accession>A0ABU7ADE3</accession>
<keyword evidence="3" id="KW-1185">Reference proteome</keyword>
<evidence type="ECO:0000256" key="1">
    <source>
        <dbReference type="SAM" id="SignalP"/>
    </source>
</evidence>
<comment type="caution">
    <text evidence="2">The sequence shown here is derived from an EMBL/GenBank/DDBJ whole genome shotgun (WGS) entry which is preliminary data.</text>
</comment>
<evidence type="ECO:0000313" key="2">
    <source>
        <dbReference type="EMBL" id="MED6236186.1"/>
    </source>
</evidence>
<proteinExistence type="predicted"/>
<feature type="signal peptide" evidence="1">
    <location>
        <begin position="1"/>
        <end position="21"/>
    </location>
</feature>
<sequence length="123" mass="12833">MRPSTCFLLCPISSICSTCLSLRCSTITVTPLTCAPAVIFSLCSGSRPYLCLCPAPGFICLNLPAFPSCPDSLSSPSPLSSGLSRLFWFRPRINSLVGEFGSVGNPTSVSGTLSYGRSGVASD</sequence>
<dbReference type="EMBL" id="JAHUTI010011454">
    <property type="protein sequence ID" value="MED6236186.1"/>
    <property type="molecule type" value="Genomic_DNA"/>
</dbReference>